<gene>
    <name evidence="9" type="ORF">MONBRDRAFT_34429</name>
</gene>
<feature type="domain" description="HECT" evidence="8">
    <location>
        <begin position="1"/>
        <end position="265"/>
    </location>
</feature>
<dbReference type="Gene3D" id="3.30.2410.10">
    <property type="entry name" value="Hect, E3 ligase catalytic domain"/>
    <property type="match status" value="1"/>
</dbReference>
<dbReference type="PANTHER" id="PTHR11254:SF395">
    <property type="entry name" value="E3 UBIQUITIN-PROTEIN LIGASE SMURF1"/>
    <property type="match status" value="1"/>
</dbReference>
<dbReference type="InterPro" id="IPR035983">
    <property type="entry name" value="Hect_E3_ubiquitin_ligase"/>
</dbReference>
<reference evidence="9 10" key="1">
    <citation type="journal article" date="2008" name="Nature">
        <title>The genome of the choanoflagellate Monosiga brevicollis and the origin of metazoans.</title>
        <authorList>
            <consortium name="JGI Sequencing"/>
            <person name="King N."/>
            <person name="Westbrook M.J."/>
            <person name="Young S.L."/>
            <person name="Kuo A."/>
            <person name="Abedin M."/>
            <person name="Chapman J."/>
            <person name="Fairclough S."/>
            <person name="Hellsten U."/>
            <person name="Isogai Y."/>
            <person name="Letunic I."/>
            <person name="Marr M."/>
            <person name="Pincus D."/>
            <person name="Putnam N."/>
            <person name="Rokas A."/>
            <person name="Wright K.J."/>
            <person name="Zuzow R."/>
            <person name="Dirks W."/>
            <person name="Good M."/>
            <person name="Goodstein D."/>
            <person name="Lemons D."/>
            <person name="Li W."/>
            <person name="Lyons J.B."/>
            <person name="Morris A."/>
            <person name="Nichols S."/>
            <person name="Richter D.J."/>
            <person name="Salamov A."/>
            <person name="Bork P."/>
            <person name="Lim W.A."/>
            <person name="Manning G."/>
            <person name="Miller W.T."/>
            <person name="McGinnis W."/>
            <person name="Shapiro H."/>
            <person name="Tjian R."/>
            <person name="Grigoriev I.V."/>
            <person name="Rokhsar D."/>
        </authorList>
    </citation>
    <scope>NUCLEOTIDE SEQUENCE [LARGE SCALE GENOMIC DNA]</scope>
    <source>
        <strain evidence="10">MX1 / ATCC 50154</strain>
    </source>
</reference>
<dbReference type="GeneID" id="5895413"/>
<comment type="pathway">
    <text evidence="2">Protein modification; protein ubiquitination.</text>
</comment>
<comment type="catalytic activity">
    <reaction evidence="1">
        <text>S-ubiquitinyl-[E2 ubiquitin-conjugating enzyme]-L-cysteine + [acceptor protein]-L-lysine = [E2 ubiquitin-conjugating enzyme]-L-cysteine + N(6)-ubiquitinyl-[acceptor protein]-L-lysine.</text>
        <dbReference type="EC" id="2.3.2.26"/>
    </reaction>
</comment>
<dbReference type="RefSeq" id="XP_001750143.1">
    <property type="nucleotide sequence ID" value="XM_001750091.1"/>
</dbReference>
<evidence type="ECO:0000259" key="8">
    <source>
        <dbReference type="PROSITE" id="PS50237"/>
    </source>
</evidence>
<dbReference type="EMBL" id="CH991578">
    <property type="protein sequence ID" value="EDQ84973.1"/>
    <property type="molecule type" value="Genomic_DNA"/>
</dbReference>
<evidence type="ECO:0000256" key="5">
    <source>
        <dbReference type="ARBA" id="ARBA00022737"/>
    </source>
</evidence>
<dbReference type="FunFam" id="3.30.2410.10:FF:000001">
    <property type="entry name" value="E3 ubiquitin-protein ligase NEDD4-like"/>
    <property type="match status" value="1"/>
</dbReference>
<dbReference type="AlphaFoldDB" id="A9VBQ3"/>
<evidence type="ECO:0000256" key="2">
    <source>
        <dbReference type="ARBA" id="ARBA00004906"/>
    </source>
</evidence>
<dbReference type="EC" id="2.3.2.26" evidence="3"/>
<name>A9VBQ3_MONBE</name>
<dbReference type="CDD" id="cd00078">
    <property type="entry name" value="HECTc"/>
    <property type="match status" value="1"/>
</dbReference>
<dbReference type="STRING" id="81824.A9VBQ3"/>
<dbReference type="eggNOG" id="KOG0940">
    <property type="taxonomic scope" value="Eukaryota"/>
</dbReference>
<keyword evidence="10" id="KW-1185">Reference proteome</keyword>
<dbReference type="Gene3D" id="3.30.2160.10">
    <property type="entry name" value="Hect, E3 ligase catalytic domain"/>
    <property type="match status" value="1"/>
</dbReference>
<dbReference type="Proteomes" id="UP000001357">
    <property type="component" value="Unassembled WGS sequence"/>
</dbReference>
<evidence type="ECO:0000313" key="10">
    <source>
        <dbReference type="Proteomes" id="UP000001357"/>
    </source>
</evidence>
<dbReference type="Pfam" id="PF00632">
    <property type="entry name" value="HECT"/>
    <property type="match status" value="1"/>
</dbReference>
<dbReference type="PROSITE" id="PS50237">
    <property type="entry name" value="HECT"/>
    <property type="match status" value="1"/>
</dbReference>
<evidence type="ECO:0000313" key="9">
    <source>
        <dbReference type="EMBL" id="EDQ84973.1"/>
    </source>
</evidence>
<keyword evidence="5" id="KW-0677">Repeat</keyword>
<evidence type="ECO:0000256" key="1">
    <source>
        <dbReference type="ARBA" id="ARBA00000885"/>
    </source>
</evidence>
<evidence type="ECO:0000256" key="3">
    <source>
        <dbReference type="ARBA" id="ARBA00012485"/>
    </source>
</evidence>
<dbReference type="PANTHER" id="PTHR11254">
    <property type="entry name" value="HECT DOMAIN UBIQUITIN-PROTEIN LIGASE"/>
    <property type="match status" value="1"/>
</dbReference>
<protein>
    <recommendedName>
        <fullName evidence="3">HECT-type E3 ubiquitin transferase</fullName>
        <ecNumber evidence="3">2.3.2.26</ecNumber>
    </recommendedName>
</protein>
<dbReference type="FunFam" id="3.30.2160.10:FF:000001">
    <property type="entry name" value="E3 ubiquitin-protein ligase NEDD4-like"/>
    <property type="match status" value="1"/>
</dbReference>
<keyword evidence="4" id="KW-0808">Transferase</keyword>
<dbReference type="SMART" id="SM00119">
    <property type="entry name" value="HECTc"/>
    <property type="match status" value="1"/>
</dbReference>
<proteinExistence type="predicted"/>
<dbReference type="GO" id="GO:0061630">
    <property type="term" value="F:ubiquitin protein ligase activity"/>
    <property type="evidence" value="ECO:0007669"/>
    <property type="project" value="UniProtKB-EC"/>
</dbReference>
<dbReference type="OMA" id="WHILENS"/>
<evidence type="ECO:0000256" key="6">
    <source>
        <dbReference type="ARBA" id="ARBA00022786"/>
    </source>
</evidence>
<dbReference type="SUPFAM" id="SSF56204">
    <property type="entry name" value="Hect, E3 ligase catalytic domain"/>
    <property type="match status" value="1"/>
</dbReference>
<organism evidence="9 10">
    <name type="scientific">Monosiga brevicollis</name>
    <name type="common">Choanoflagellate</name>
    <dbReference type="NCBI Taxonomy" id="81824"/>
    <lineage>
        <taxon>Eukaryota</taxon>
        <taxon>Choanoflagellata</taxon>
        <taxon>Craspedida</taxon>
        <taxon>Salpingoecidae</taxon>
        <taxon>Monosiga</taxon>
    </lineage>
</organism>
<evidence type="ECO:0000256" key="7">
    <source>
        <dbReference type="PROSITE-ProRule" id="PRU00104"/>
    </source>
</evidence>
<feature type="active site" description="Glycyl thioester intermediate" evidence="7">
    <location>
        <position position="233"/>
    </location>
</feature>
<keyword evidence="6 7" id="KW-0833">Ubl conjugation pathway</keyword>
<sequence>MVGRVLGLAVWHGHYVDGGFVMPLYKHLLGKPVTLDDMAHVDEMFYNSLVWMLENDITGIIENNFVDEYDAFGVQETIELKPGGSDLPVTESNKNEYVQLIVRHRLNFGIEEQVKALKQGFNDVVPHAYVSMFDEAELELIICGLGEIDVGDWSSNTEYRHCEPTDEQIAWFWDVLRSFDTELRARVLQFVTGTSRVPVTGFRDLRGAQGPKLFTIETVPNAVRNGLPRAHTCFNRIDLPPYDSQDQMRERLLQAVENAIGFGLE</sequence>
<evidence type="ECO:0000256" key="4">
    <source>
        <dbReference type="ARBA" id="ARBA00022679"/>
    </source>
</evidence>
<accession>A9VBQ3</accession>
<dbReference type="InterPro" id="IPR000569">
    <property type="entry name" value="HECT_dom"/>
</dbReference>
<dbReference type="InterPro" id="IPR050409">
    <property type="entry name" value="E3_ubiq-protein_ligase"/>
</dbReference>
<dbReference type="InParanoid" id="A9VBQ3"/>
<dbReference type="KEGG" id="mbr:MONBRDRAFT_34429"/>